<dbReference type="Proteomes" id="UP001501004">
    <property type="component" value="Unassembled WGS sequence"/>
</dbReference>
<evidence type="ECO:0000313" key="1">
    <source>
        <dbReference type="EMBL" id="GAA3749843.1"/>
    </source>
</evidence>
<gene>
    <name evidence="1" type="ORF">GCM10022239_26450</name>
</gene>
<name>A0ABP7FYE0_9MICO</name>
<accession>A0ABP7FYE0</accession>
<keyword evidence="2" id="KW-1185">Reference proteome</keyword>
<comment type="caution">
    <text evidence="1">The sequence shown here is derived from an EMBL/GenBank/DDBJ whole genome shotgun (WGS) entry which is preliminary data.</text>
</comment>
<proteinExistence type="predicted"/>
<sequence length="116" mass="12704">MHEIAVGGLAVRDERPEVDSGLCVDAGRRLQPFPRQQADLNPCGQILFLGGRQYGVAPDAAEVFAEAVGADPADPSDRRVPYTPYSFTRARLGKLQRIRHDLPPLLTRFGFAMSAQ</sequence>
<organism evidence="1 2">
    <name type="scientific">Leifsonella bigeumensis</name>
    <dbReference type="NCBI Taxonomy" id="433643"/>
    <lineage>
        <taxon>Bacteria</taxon>
        <taxon>Bacillati</taxon>
        <taxon>Actinomycetota</taxon>
        <taxon>Actinomycetes</taxon>
        <taxon>Micrococcales</taxon>
        <taxon>Microbacteriaceae</taxon>
        <taxon>Leifsonella</taxon>
    </lineage>
</organism>
<protein>
    <submittedName>
        <fullName evidence="1">Uncharacterized protein</fullName>
    </submittedName>
</protein>
<evidence type="ECO:0000313" key="2">
    <source>
        <dbReference type="Proteomes" id="UP001501004"/>
    </source>
</evidence>
<dbReference type="EMBL" id="BAABAE010000004">
    <property type="protein sequence ID" value="GAA3749843.1"/>
    <property type="molecule type" value="Genomic_DNA"/>
</dbReference>
<reference evidence="2" key="1">
    <citation type="journal article" date="2019" name="Int. J. Syst. Evol. Microbiol.">
        <title>The Global Catalogue of Microorganisms (GCM) 10K type strain sequencing project: providing services to taxonomists for standard genome sequencing and annotation.</title>
        <authorList>
            <consortium name="The Broad Institute Genomics Platform"/>
            <consortium name="The Broad Institute Genome Sequencing Center for Infectious Disease"/>
            <person name="Wu L."/>
            <person name="Ma J."/>
        </authorList>
    </citation>
    <scope>NUCLEOTIDE SEQUENCE [LARGE SCALE GENOMIC DNA]</scope>
    <source>
        <strain evidence="2">JCM 16949</strain>
    </source>
</reference>